<dbReference type="InterPro" id="IPR019267">
    <property type="entry name" value="CRISPR-assoc_Cas6_C"/>
</dbReference>
<dbReference type="EMBL" id="MATO01000031">
    <property type="protein sequence ID" value="OCS91021.1"/>
    <property type="molecule type" value="Genomic_DNA"/>
</dbReference>
<evidence type="ECO:0000313" key="3">
    <source>
        <dbReference type="Proteomes" id="UP000093482"/>
    </source>
</evidence>
<proteinExistence type="predicted"/>
<reference evidence="2 3" key="1">
    <citation type="submission" date="2016-07" db="EMBL/GenBank/DDBJ databases">
        <title>Caryophanon latum genome sequencing.</title>
        <authorList>
            <person name="Verma A."/>
            <person name="Pal Y."/>
            <person name="Krishnamurthi S."/>
        </authorList>
    </citation>
    <scope>NUCLEOTIDE SEQUENCE [LARGE SCALE GENOMIC DNA]</scope>
    <source>
        <strain evidence="2 3">DSM 14151</strain>
    </source>
</reference>
<feature type="domain" description="CRISPR-associated protein Cas6 C-terminal" evidence="1">
    <location>
        <begin position="187"/>
        <end position="310"/>
    </location>
</feature>
<accession>A0A1C0YV46</accession>
<dbReference type="Proteomes" id="UP000093482">
    <property type="component" value="Unassembled WGS sequence"/>
</dbReference>
<dbReference type="RefSeq" id="WP_066463652.1">
    <property type="nucleotide sequence ID" value="NZ_MATO01000031.1"/>
</dbReference>
<dbReference type="Pfam" id="PF10040">
    <property type="entry name" value="CRISPR_Cas6"/>
    <property type="match status" value="1"/>
</dbReference>
<name>A0A1C0YV46_9BACL</name>
<evidence type="ECO:0000259" key="1">
    <source>
        <dbReference type="Pfam" id="PF10040"/>
    </source>
</evidence>
<gene>
    <name evidence="2" type="ORF">A6K76_09760</name>
</gene>
<organism evidence="2 3">
    <name type="scientific">Caryophanon latum</name>
    <dbReference type="NCBI Taxonomy" id="33977"/>
    <lineage>
        <taxon>Bacteria</taxon>
        <taxon>Bacillati</taxon>
        <taxon>Bacillota</taxon>
        <taxon>Bacilli</taxon>
        <taxon>Bacillales</taxon>
        <taxon>Caryophanaceae</taxon>
        <taxon>Caryophanon</taxon>
    </lineage>
</organism>
<evidence type="ECO:0000313" key="2">
    <source>
        <dbReference type="EMBL" id="OCS91021.1"/>
    </source>
</evidence>
<comment type="caution">
    <text evidence="2">The sequence shown here is derived from an EMBL/GenBank/DDBJ whole genome shotgun (WGS) entry which is preliminary data.</text>
</comment>
<keyword evidence="3" id="KW-1185">Reference proteome</keyword>
<dbReference type="AlphaFoldDB" id="A0A1C0YV46"/>
<protein>
    <recommendedName>
        <fullName evidence="1">CRISPR-associated protein Cas6 C-terminal domain-containing protein</fullName>
    </recommendedName>
</protein>
<sequence length="315" mass="36626">MQRPIHNEIPLSEIPLTYIRLHFSIRAVDSMQLGKYPAMTIRGGLGYAMQQLACECRSKQHDADCLYAKMYEEKQGETVEDTYIPYVRPFVIHTGVNELHTYTKHMTYQFSITLFGQATKAYDLFILAMQHFGEAGIGEKKSPFTVVEVKAEQHHMSQLVFHQNRLLRIPAPQRIADQPLLPADVYVRFTTPLRLQVQGKNQHVVTLPELFQNIVRRLRSLLYFHCEGYYLPSSVEEVLLRYAERATIEEADFYYVQYKRFSTRQKNMQRIDGTEGSFYAYDLHEVLVQLLLIGQVMHVGKQTVFGLGRYEVSVF</sequence>
<dbReference type="Gene3D" id="3.30.70.1900">
    <property type="match status" value="1"/>
</dbReference>